<feature type="transmembrane region" description="Helical" evidence="1">
    <location>
        <begin position="12"/>
        <end position="35"/>
    </location>
</feature>
<name>A0A2R5F9L6_9PROT</name>
<dbReference type="EMBL" id="BDOQ01000012">
    <property type="protein sequence ID" value="GBG14932.1"/>
    <property type="molecule type" value="Genomic_DNA"/>
</dbReference>
<feature type="transmembrane region" description="Helical" evidence="1">
    <location>
        <begin position="237"/>
        <end position="258"/>
    </location>
</feature>
<feature type="transmembrane region" description="Helical" evidence="1">
    <location>
        <begin position="77"/>
        <end position="95"/>
    </location>
</feature>
<evidence type="ECO:0000256" key="1">
    <source>
        <dbReference type="SAM" id="Phobius"/>
    </source>
</evidence>
<keyword evidence="1" id="KW-0472">Membrane</keyword>
<evidence type="ECO:0000313" key="3">
    <source>
        <dbReference type="Proteomes" id="UP000245081"/>
    </source>
</evidence>
<dbReference type="Proteomes" id="UP000245081">
    <property type="component" value="Unassembled WGS sequence"/>
</dbReference>
<dbReference type="RefSeq" id="WP_109016107.1">
    <property type="nucleotide sequence ID" value="NZ_BDOQ01000012.1"/>
</dbReference>
<feature type="transmembrane region" description="Helical" evidence="1">
    <location>
        <begin position="150"/>
        <end position="172"/>
    </location>
</feature>
<feature type="transmembrane region" description="Helical" evidence="1">
    <location>
        <begin position="184"/>
        <end position="201"/>
    </location>
</feature>
<comment type="caution">
    <text evidence="2">The sequence shown here is derived from an EMBL/GenBank/DDBJ whole genome shotgun (WGS) entry which is preliminary data.</text>
</comment>
<gene>
    <name evidence="2" type="ORF">NMK_2533</name>
</gene>
<accession>A0A2R5F9L6</accession>
<feature type="transmembrane region" description="Helical" evidence="1">
    <location>
        <begin position="304"/>
        <end position="322"/>
    </location>
</feature>
<keyword evidence="3" id="KW-1185">Reference proteome</keyword>
<sequence>MLPSANQANLPVIWRVPLMAAAFASLVLGINAGLLRLGLNTVLPSTSLIEFHGPLMVCGFLGTLITLERAVALGNRLAYIAPLATAIGAIVTLAGEWQAGAMLFVLSAGIYVICAFFIWQKQPALFTLTLLLGALCWLIGDLLWLCRLNFPGIVIWWAAFLVLTIAGERLELSRLLQTSRVSEQAFITIIALLLAGVLLMPLFGMKLFSATLLTLTLWLLRHDIARRTIKQSGLTRFIAICLLSGYAWLPVAALIGLLNVQLIPGAGYDAFLHAIFVGFVFAMIFGHALVIFPAVVRVRIAYTPLLYMPLALLHSALLIRVAGDFFQISPYRQLGGALTALALLLFVFIAVLTSVMSARKSTQLS</sequence>
<evidence type="ECO:0000313" key="2">
    <source>
        <dbReference type="EMBL" id="GBG14932.1"/>
    </source>
</evidence>
<keyword evidence="1" id="KW-0812">Transmembrane</keyword>
<feature type="transmembrane region" description="Helical" evidence="1">
    <location>
        <begin position="124"/>
        <end position="144"/>
    </location>
</feature>
<reference evidence="2 3" key="1">
    <citation type="journal article" date="2018" name="Environ. Microbiol.">
        <title>Isolation and genomic characterization of Novimethylophilus kurashikiensis gen. nov. sp. nov., a new lanthanide-dependent methylotrophic species of Methylophilaceae.</title>
        <authorList>
            <person name="Lv H."/>
            <person name="Sahin N."/>
            <person name="Tani A."/>
        </authorList>
    </citation>
    <scope>NUCLEOTIDE SEQUENCE [LARGE SCALE GENOMIC DNA]</scope>
    <source>
        <strain evidence="2 3">La2-4</strain>
    </source>
</reference>
<feature type="transmembrane region" description="Helical" evidence="1">
    <location>
        <begin position="334"/>
        <end position="355"/>
    </location>
</feature>
<dbReference type="OrthoDB" id="9811974at2"/>
<dbReference type="AlphaFoldDB" id="A0A2R5F9L6"/>
<proteinExistence type="predicted"/>
<feature type="transmembrane region" description="Helical" evidence="1">
    <location>
        <begin position="270"/>
        <end position="292"/>
    </location>
</feature>
<feature type="transmembrane region" description="Helical" evidence="1">
    <location>
        <begin position="101"/>
        <end position="119"/>
    </location>
</feature>
<organism evidence="2 3">
    <name type="scientific">Novimethylophilus kurashikiensis</name>
    <dbReference type="NCBI Taxonomy" id="1825523"/>
    <lineage>
        <taxon>Bacteria</taxon>
        <taxon>Pseudomonadati</taxon>
        <taxon>Pseudomonadota</taxon>
        <taxon>Betaproteobacteria</taxon>
        <taxon>Nitrosomonadales</taxon>
        <taxon>Methylophilaceae</taxon>
        <taxon>Novimethylophilus</taxon>
    </lineage>
</organism>
<keyword evidence="1" id="KW-1133">Transmembrane helix</keyword>
<feature type="transmembrane region" description="Helical" evidence="1">
    <location>
        <begin position="47"/>
        <end position="65"/>
    </location>
</feature>
<protein>
    <submittedName>
        <fullName evidence="2">DNA internalization-related competence protein ComEC/Rec2</fullName>
    </submittedName>
</protein>